<gene>
    <name evidence="3" type="ORF">TSACC_3487</name>
</gene>
<dbReference type="OrthoDB" id="186949at2"/>
<dbReference type="EMBL" id="BDCO01000003">
    <property type="protein sequence ID" value="GAT35422.1"/>
    <property type="molecule type" value="Genomic_DNA"/>
</dbReference>
<evidence type="ECO:0000256" key="1">
    <source>
        <dbReference type="SAM" id="MobiDB-lite"/>
    </source>
</evidence>
<sequence>MFLLPQRCSVSSSLSRPRNGFSLIELLVVIAILGLLVALVIPALGARGNGSVTQAVTQMSDFLQQARAYAMANNTYVWVGFCEEDGVAPSGPVTSAPPYQGKGRVLLAAVASVDGTRIFDENATPTMLPAARVVPIDRILKIDGVHLTDLPAPEGGDSRKISGRSATPSQDASSRISSDSGSRSNFPFSIQGYQFYKTVRFSPRGEVVINDSALKRVGEIGLRPVRGNVVDQTSPNIAAIQFTGVGGNLQIFRP</sequence>
<dbReference type="InterPro" id="IPR012902">
    <property type="entry name" value="N_methyl_site"/>
</dbReference>
<name>A0A146GE56_TERSA</name>
<accession>A0A146GE56</accession>
<keyword evidence="2" id="KW-0812">Transmembrane</keyword>
<feature type="region of interest" description="Disordered" evidence="1">
    <location>
        <begin position="151"/>
        <end position="183"/>
    </location>
</feature>
<organism evidence="3 4">
    <name type="scientific">Terrimicrobium sacchariphilum</name>
    <dbReference type="NCBI Taxonomy" id="690879"/>
    <lineage>
        <taxon>Bacteria</taxon>
        <taxon>Pseudomonadati</taxon>
        <taxon>Verrucomicrobiota</taxon>
        <taxon>Terrimicrobiia</taxon>
        <taxon>Terrimicrobiales</taxon>
        <taxon>Terrimicrobiaceae</taxon>
        <taxon>Terrimicrobium</taxon>
    </lineage>
</organism>
<dbReference type="STRING" id="690879.TSACC_3487"/>
<dbReference type="InterPro" id="IPR045584">
    <property type="entry name" value="Pilin-like"/>
</dbReference>
<dbReference type="PANTHER" id="PTHR30093">
    <property type="entry name" value="GENERAL SECRETION PATHWAY PROTEIN G"/>
    <property type="match status" value="1"/>
</dbReference>
<dbReference type="RefSeq" id="WP_084400704.1">
    <property type="nucleotide sequence ID" value="NZ_BDCO01000003.1"/>
</dbReference>
<evidence type="ECO:0000313" key="3">
    <source>
        <dbReference type="EMBL" id="GAT35422.1"/>
    </source>
</evidence>
<evidence type="ECO:0000256" key="2">
    <source>
        <dbReference type="SAM" id="Phobius"/>
    </source>
</evidence>
<evidence type="ECO:0000313" key="4">
    <source>
        <dbReference type="Proteomes" id="UP000076023"/>
    </source>
</evidence>
<reference evidence="4" key="1">
    <citation type="journal article" date="2017" name="Genome Announc.">
        <title>Draft Genome Sequence of Terrimicrobium sacchariphilum NM-5T, a Facultative Anaerobic Soil Bacterium of the Class Spartobacteria.</title>
        <authorList>
            <person name="Qiu Y.L."/>
            <person name="Tourlousse D.M."/>
            <person name="Matsuura N."/>
            <person name="Ohashi A."/>
            <person name="Sekiguchi Y."/>
        </authorList>
    </citation>
    <scope>NUCLEOTIDE SEQUENCE [LARGE SCALE GENOMIC DNA]</scope>
    <source>
        <strain evidence="4">NM-5</strain>
    </source>
</reference>
<proteinExistence type="predicted"/>
<dbReference type="NCBIfam" id="TIGR02532">
    <property type="entry name" value="IV_pilin_GFxxxE"/>
    <property type="match status" value="1"/>
</dbReference>
<keyword evidence="2" id="KW-1133">Transmembrane helix</keyword>
<feature type="transmembrane region" description="Helical" evidence="2">
    <location>
        <begin position="21"/>
        <end position="44"/>
    </location>
</feature>
<dbReference type="AlphaFoldDB" id="A0A146GE56"/>
<dbReference type="Gene3D" id="3.30.700.10">
    <property type="entry name" value="Glycoprotein, Type 4 Pilin"/>
    <property type="match status" value="1"/>
</dbReference>
<protein>
    <submittedName>
        <fullName evidence="3">Type II secretion system protein H</fullName>
    </submittedName>
</protein>
<feature type="compositionally biased region" description="Low complexity" evidence="1">
    <location>
        <begin position="169"/>
        <end position="183"/>
    </location>
</feature>
<comment type="caution">
    <text evidence="3">The sequence shown here is derived from an EMBL/GenBank/DDBJ whole genome shotgun (WGS) entry which is preliminary data.</text>
</comment>
<dbReference type="Proteomes" id="UP000076023">
    <property type="component" value="Unassembled WGS sequence"/>
</dbReference>
<keyword evidence="2" id="KW-0472">Membrane</keyword>
<keyword evidence="4" id="KW-1185">Reference proteome</keyword>
<dbReference type="SUPFAM" id="SSF54523">
    <property type="entry name" value="Pili subunits"/>
    <property type="match status" value="1"/>
</dbReference>
<dbReference type="Pfam" id="PF07963">
    <property type="entry name" value="N_methyl"/>
    <property type="match status" value="1"/>
</dbReference>
<dbReference type="InParanoid" id="A0A146GE56"/>